<accession>A0A9D2CXA6</accession>
<name>A0A9D2CXA6_9BACE</name>
<evidence type="ECO:0000256" key="7">
    <source>
        <dbReference type="ARBA" id="ARBA00023235"/>
    </source>
</evidence>
<comment type="function">
    <text evidence="8">Also involved in hydrogenase metallocenter assembly, probably by participating in the nickel insertion step. This function in hydrogenase biosynthesis requires chaperone activity and the presence of the metal-binding domain, but not PPIase activity.</text>
</comment>
<comment type="catalytic activity">
    <reaction evidence="1 9 10">
        <text>[protein]-peptidylproline (omega=180) = [protein]-peptidylproline (omega=0)</text>
        <dbReference type="Rhea" id="RHEA:16237"/>
        <dbReference type="Rhea" id="RHEA-COMP:10747"/>
        <dbReference type="Rhea" id="RHEA-COMP:10748"/>
        <dbReference type="ChEBI" id="CHEBI:83833"/>
        <dbReference type="ChEBI" id="CHEBI:83834"/>
        <dbReference type="EC" id="5.2.1.8"/>
    </reaction>
</comment>
<protein>
    <recommendedName>
        <fullName evidence="10">Peptidyl-prolyl cis-trans isomerase</fullName>
        <ecNumber evidence="10">5.2.1.8</ecNumber>
    </recommendedName>
</protein>
<dbReference type="SUPFAM" id="SSF54534">
    <property type="entry name" value="FKBP-like"/>
    <property type="match status" value="1"/>
</dbReference>
<keyword evidence="5 9" id="KW-0697">Rotamase</keyword>
<keyword evidence="6" id="KW-0143">Chaperone</keyword>
<dbReference type="InterPro" id="IPR048261">
    <property type="entry name" value="SlpA/SlyD-like_ins_sf"/>
</dbReference>
<dbReference type="GO" id="GO:0003755">
    <property type="term" value="F:peptidyl-prolyl cis-trans isomerase activity"/>
    <property type="evidence" value="ECO:0007669"/>
    <property type="project" value="UniProtKB-UniRule"/>
</dbReference>
<evidence type="ECO:0000256" key="2">
    <source>
        <dbReference type="ARBA" id="ARBA00004496"/>
    </source>
</evidence>
<dbReference type="PANTHER" id="PTHR47861:SF3">
    <property type="entry name" value="FKBP-TYPE PEPTIDYL-PROLYL CIS-TRANS ISOMERASE SLYD"/>
    <property type="match status" value="1"/>
</dbReference>
<dbReference type="Gene3D" id="3.10.50.40">
    <property type="match status" value="1"/>
</dbReference>
<evidence type="ECO:0000313" key="12">
    <source>
        <dbReference type="EMBL" id="HIZ02301.1"/>
    </source>
</evidence>
<dbReference type="AlphaFoldDB" id="A0A9D2CXA6"/>
<keyword evidence="7 9" id="KW-0413">Isomerase</keyword>
<dbReference type="Proteomes" id="UP000824023">
    <property type="component" value="Unassembled WGS sequence"/>
</dbReference>
<sequence>MEQTENKYITVAYKMYMLEDGEKEFGEEATADNPFPFITGMGLTLEAFENAVKDLEEGAGFDFTIPCAEAYGEYDEEHVIELPKGIFLVDGKFDDEHIVPDAIVPLMTAEGQRVNGSVVEVKDDVVVMDMNHPLAGCDLQFVGHVVSSRPATAEEVAHIASAMAGGGCGGGCNGGCGGCGGGCDDGQGCGDGCCGK</sequence>
<dbReference type="EC" id="5.2.1.8" evidence="10"/>
<evidence type="ECO:0000256" key="6">
    <source>
        <dbReference type="ARBA" id="ARBA00023186"/>
    </source>
</evidence>
<dbReference type="PROSITE" id="PS50059">
    <property type="entry name" value="FKBP_PPIASE"/>
    <property type="match status" value="1"/>
</dbReference>
<evidence type="ECO:0000256" key="10">
    <source>
        <dbReference type="RuleBase" id="RU003915"/>
    </source>
</evidence>
<comment type="subcellular location">
    <subcellularLocation>
        <location evidence="2">Cytoplasm</location>
    </subcellularLocation>
</comment>
<dbReference type="PANTHER" id="PTHR47861">
    <property type="entry name" value="FKBP-TYPE PEPTIDYL-PROLYL CIS-TRANS ISOMERASE SLYD"/>
    <property type="match status" value="1"/>
</dbReference>
<dbReference type="GO" id="GO:0005737">
    <property type="term" value="C:cytoplasm"/>
    <property type="evidence" value="ECO:0007669"/>
    <property type="project" value="UniProtKB-SubCell"/>
</dbReference>
<dbReference type="EMBL" id="DXCK01000117">
    <property type="protein sequence ID" value="HIZ02301.1"/>
    <property type="molecule type" value="Genomic_DNA"/>
</dbReference>
<dbReference type="InterPro" id="IPR046357">
    <property type="entry name" value="PPIase_dom_sf"/>
</dbReference>
<comment type="caution">
    <text evidence="12">The sequence shown here is derived from an EMBL/GenBank/DDBJ whole genome shotgun (WGS) entry which is preliminary data.</text>
</comment>
<evidence type="ECO:0000259" key="11">
    <source>
        <dbReference type="PROSITE" id="PS50059"/>
    </source>
</evidence>
<evidence type="ECO:0000256" key="1">
    <source>
        <dbReference type="ARBA" id="ARBA00000971"/>
    </source>
</evidence>
<organism evidence="12 13">
    <name type="scientific">Candidatus Bacteroides merdipullorum</name>
    <dbReference type="NCBI Taxonomy" id="2838474"/>
    <lineage>
        <taxon>Bacteria</taxon>
        <taxon>Pseudomonadati</taxon>
        <taxon>Bacteroidota</taxon>
        <taxon>Bacteroidia</taxon>
        <taxon>Bacteroidales</taxon>
        <taxon>Bacteroidaceae</taxon>
        <taxon>Bacteroides</taxon>
    </lineage>
</organism>
<evidence type="ECO:0000256" key="8">
    <source>
        <dbReference type="ARBA" id="ARBA00037071"/>
    </source>
</evidence>
<reference evidence="12" key="1">
    <citation type="journal article" date="2021" name="PeerJ">
        <title>Extensive microbial diversity within the chicken gut microbiome revealed by metagenomics and culture.</title>
        <authorList>
            <person name="Gilroy R."/>
            <person name="Ravi A."/>
            <person name="Getino M."/>
            <person name="Pursley I."/>
            <person name="Horton D.L."/>
            <person name="Alikhan N.F."/>
            <person name="Baker D."/>
            <person name="Gharbi K."/>
            <person name="Hall N."/>
            <person name="Watson M."/>
            <person name="Adriaenssens E.M."/>
            <person name="Foster-Nyarko E."/>
            <person name="Jarju S."/>
            <person name="Secka A."/>
            <person name="Antonio M."/>
            <person name="Oren A."/>
            <person name="Chaudhuri R.R."/>
            <person name="La Ragione R."/>
            <person name="Hildebrand F."/>
            <person name="Pallen M.J."/>
        </authorList>
    </citation>
    <scope>NUCLEOTIDE SEQUENCE</scope>
    <source>
        <strain evidence="12">ChiHjej12B11-24981</strain>
    </source>
</reference>
<evidence type="ECO:0000313" key="13">
    <source>
        <dbReference type="Proteomes" id="UP000824023"/>
    </source>
</evidence>
<evidence type="ECO:0000256" key="5">
    <source>
        <dbReference type="ARBA" id="ARBA00023110"/>
    </source>
</evidence>
<dbReference type="GO" id="GO:0042026">
    <property type="term" value="P:protein refolding"/>
    <property type="evidence" value="ECO:0007669"/>
    <property type="project" value="UniProtKB-ARBA"/>
</dbReference>
<dbReference type="InterPro" id="IPR001179">
    <property type="entry name" value="PPIase_FKBP_dom"/>
</dbReference>
<dbReference type="Pfam" id="PF00254">
    <property type="entry name" value="FKBP_C"/>
    <property type="match status" value="1"/>
</dbReference>
<evidence type="ECO:0000256" key="4">
    <source>
        <dbReference type="ARBA" id="ARBA00022490"/>
    </source>
</evidence>
<proteinExistence type="inferred from homology"/>
<feature type="domain" description="PPIase FKBP-type" evidence="11">
    <location>
        <begin position="6"/>
        <end position="89"/>
    </location>
</feature>
<gene>
    <name evidence="12" type="ORF">H9819_08670</name>
</gene>
<keyword evidence="4" id="KW-0963">Cytoplasm</keyword>
<evidence type="ECO:0000256" key="3">
    <source>
        <dbReference type="ARBA" id="ARBA00006577"/>
    </source>
</evidence>
<reference evidence="12" key="2">
    <citation type="submission" date="2021-04" db="EMBL/GenBank/DDBJ databases">
        <authorList>
            <person name="Gilroy R."/>
        </authorList>
    </citation>
    <scope>NUCLEOTIDE SEQUENCE</scope>
    <source>
        <strain evidence="12">ChiHjej12B11-24981</strain>
    </source>
</reference>
<dbReference type="Gene3D" id="2.40.10.330">
    <property type="match status" value="1"/>
</dbReference>
<comment type="similarity">
    <text evidence="3 10">Belongs to the FKBP-type PPIase family.</text>
</comment>
<evidence type="ECO:0000256" key="9">
    <source>
        <dbReference type="PROSITE-ProRule" id="PRU00277"/>
    </source>
</evidence>